<feature type="transmembrane region" description="Helical" evidence="1">
    <location>
        <begin position="82"/>
        <end position="105"/>
    </location>
</feature>
<feature type="transmembrane region" description="Helical" evidence="1">
    <location>
        <begin position="117"/>
        <end position="142"/>
    </location>
</feature>
<keyword evidence="1" id="KW-0472">Membrane</keyword>
<feature type="transmembrane region" description="Helical" evidence="1">
    <location>
        <begin position="45"/>
        <end position="70"/>
    </location>
</feature>
<dbReference type="PANTHER" id="PTHR40465">
    <property type="entry name" value="CHROMOSOME 1, WHOLE GENOME SHOTGUN SEQUENCE"/>
    <property type="match status" value="1"/>
</dbReference>
<evidence type="ECO:0000259" key="2">
    <source>
        <dbReference type="Pfam" id="PF20152"/>
    </source>
</evidence>
<sequence length="325" mass="35701">MSTIDNTAGAMFVGCLLSVLFCGATMTQTVAYIQNCHSDVWIVKAVVTLAITLDLVHTVLVTHGSYIYVIKSIDHSERLAQVPWSLLALVLVTCSSVAIVRLLFVRRIWYLSNRNRVVTGIPIILSMGSFVVAVCAGIRVLSLPTFLLIDDAPWVVYATTGSDVVADISIAGTLWFYLSRMPTGYQRTSNLLQSLSHYIIGTGAVTVLWDVLEIVTFATLHKTLIFTIFFLSLSNLYTNALLALLNARPMMNRKLDHSATHFQFPEAEVTCRRAQINCNRTSSSMDDVMELASSPNAKVVTLEMGHGLSSDNASSSESSEKINRI</sequence>
<feature type="transmembrane region" description="Helical" evidence="1">
    <location>
        <begin position="198"/>
        <end position="218"/>
    </location>
</feature>
<reference evidence="3 4" key="1">
    <citation type="submission" date="2015-04" db="EMBL/GenBank/DDBJ databases">
        <title>Complete genome sequence of Schizopora paradoxa KUC8140, a cosmopolitan wood degrader in East Asia.</title>
        <authorList>
            <consortium name="DOE Joint Genome Institute"/>
            <person name="Min B."/>
            <person name="Park H."/>
            <person name="Jang Y."/>
            <person name="Kim J.-J."/>
            <person name="Kim K.H."/>
            <person name="Pangilinan J."/>
            <person name="Lipzen A."/>
            <person name="Riley R."/>
            <person name="Grigoriev I.V."/>
            <person name="Spatafora J.W."/>
            <person name="Choi I.-G."/>
        </authorList>
    </citation>
    <scope>NUCLEOTIDE SEQUENCE [LARGE SCALE GENOMIC DNA]</scope>
    <source>
        <strain evidence="3 4">KUC8140</strain>
    </source>
</reference>
<keyword evidence="4" id="KW-1185">Reference proteome</keyword>
<dbReference type="AlphaFoldDB" id="A0A0H2RKB6"/>
<evidence type="ECO:0000256" key="1">
    <source>
        <dbReference type="SAM" id="Phobius"/>
    </source>
</evidence>
<organism evidence="3 4">
    <name type="scientific">Schizopora paradoxa</name>
    <dbReference type="NCBI Taxonomy" id="27342"/>
    <lineage>
        <taxon>Eukaryota</taxon>
        <taxon>Fungi</taxon>
        <taxon>Dikarya</taxon>
        <taxon>Basidiomycota</taxon>
        <taxon>Agaricomycotina</taxon>
        <taxon>Agaricomycetes</taxon>
        <taxon>Hymenochaetales</taxon>
        <taxon>Schizoporaceae</taxon>
        <taxon>Schizopora</taxon>
    </lineage>
</organism>
<feature type="transmembrane region" description="Helical" evidence="1">
    <location>
        <begin position="154"/>
        <end position="178"/>
    </location>
</feature>
<keyword evidence="1" id="KW-0812">Transmembrane</keyword>
<dbReference type="EMBL" id="KQ085986">
    <property type="protein sequence ID" value="KLO12057.1"/>
    <property type="molecule type" value="Genomic_DNA"/>
</dbReference>
<feature type="transmembrane region" description="Helical" evidence="1">
    <location>
        <begin position="224"/>
        <end position="245"/>
    </location>
</feature>
<dbReference type="OrthoDB" id="2746957at2759"/>
<proteinExistence type="predicted"/>
<dbReference type="Pfam" id="PF20152">
    <property type="entry name" value="DUF6534"/>
    <property type="match status" value="1"/>
</dbReference>
<keyword evidence="1" id="KW-1133">Transmembrane helix</keyword>
<evidence type="ECO:0000313" key="3">
    <source>
        <dbReference type="EMBL" id="KLO12057.1"/>
    </source>
</evidence>
<protein>
    <recommendedName>
        <fullName evidence="2">DUF6534 domain-containing protein</fullName>
    </recommendedName>
</protein>
<dbReference type="InParanoid" id="A0A0H2RKB6"/>
<gene>
    <name evidence="3" type="ORF">SCHPADRAFT_441390</name>
</gene>
<accession>A0A0H2RKB6</accession>
<evidence type="ECO:0000313" key="4">
    <source>
        <dbReference type="Proteomes" id="UP000053477"/>
    </source>
</evidence>
<dbReference type="PANTHER" id="PTHR40465:SF1">
    <property type="entry name" value="DUF6534 DOMAIN-CONTAINING PROTEIN"/>
    <property type="match status" value="1"/>
</dbReference>
<dbReference type="Proteomes" id="UP000053477">
    <property type="component" value="Unassembled WGS sequence"/>
</dbReference>
<feature type="domain" description="DUF6534" evidence="2">
    <location>
        <begin position="164"/>
        <end position="248"/>
    </location>
</feature>
<name>A0A0H2RKB6_9AGAM</name>
<dbReference type="STRING" id="27342.A0A0H2RKB6"/>
<feature type="transmembrane region" description="Helical" evidence="1">
    <location>
        <begin position="6"/>
        <end position="33"/>
    </location>
</feature>
<dbReference type="InterPro" id="IPR045339">
    <property type="entry name" value="DUF6534"/>
</dbReference>